<dbReference type="Proteomes" id="UP000184108">
    <property type="component" value="Unassembled WGS sequence"/>
</dbReference>
<protein>
    <recommendedName>
        <fullName evidence="3">DUF2867 domain-containing protein</fullName>
    </recommendedName>
</protein>
<dbReference type="InterPro" id="IPR021295">
    <property type="entry name" value="DUF2867"/>
</dbReference>
<dbReference type="EMBL" id="FQVE01000004">
    <property type="protein sequence ID" value="SHF98000.1"/>
    <property type="molecule type" value="Genomic_DNA"/>
</dbReference>
<dbReference type="AlphaFoldDB" id="A0A1M5G2G5"/>
<reference evidence="2" key="1">
    <citation type="submission" date="2016-11" db="EMBL/GenBank/DDBJ databases">
        <authorList>
            <person name="Varghese N."/>
            <person name="Submissions S."/>
        </authorList>
    </citation>
    <scope>NUCLEOTIDE SEQUENCE [LARGE SCALE GENOMIC DNA]</scope>
    <source>
        <strain evidence="2">YR203</strain>
    </source>
</reference>
<proteinExistence type="predicted"/>
<dbReference type="Pfam" id="PF11066">
    <property type="entry name" value="DUF2867"/>
    <property type="match status" value="1"/>
</dbReference>
<organism evidence="1 2">
    <name type="scientific">Chryseobacterium vrystaatense</name>
    <dbReference type="NCBI Taxonomy" id="307480"/>
    <lineage>
        <taxon>Bacteria</taxon>
        <taxon>Pseudomonadati</taxon>
        <taxon>Bacteroidota</taxon>
        <taxon>Flavobacteriia</taxon>
        <taxon>Flavobacteriales</taxon>
        <taxon>Weeksellaceae</taxon>
        <taxon>Chryseobacterium group</taxon>
        <taxon>Chryseobacterium</taxon>
    </lineage>
</organism>
<sequence>MYFMGKLRKLTSFLEKGTYICYDKNKINLKSNTMKITKTKFPEGSVLSREETGFDYTDSFQGEVLDNQGNISTAEISKAFFTSTPQWGKKMFAFRNSIVKMFGLKTGTDNSKPLTSDNFNLKVGEQVGIFKVFDQTNNEIILGENDKHLDFRVSILYDKASGNKGNFLTISTTVKYHNWMGILYFLPVRPFHQLIVPVMLKKMIGKLESKS</sequence>
<accession>A0A1M5G2G5</accession>
<name>A0A1M5G2G5_9FLAO</name>
<evidence type="ECO:0008006" key="3">
    <source>
        <dbReference type="Google" id="ProtNLM"/>
    </source>
</evidence>
<gene>
    <name evidence="1" type="ORF">SAMN02787073_3213</name>
</gene>
<evidence type="ECO:0000313" key="2">
    <source>
        <dbReference type="Proteomes" id="UP000184108"/>
    </source>
</evidence>
<evidence type="ECO:0000313" key="1">
    <source>
        <dbReference type="EMBL" id="SHF98000.1"/>
    </source>
</evidence>